<dbReference type="EMBL" id="VSWD01000004">
    <property type="protein sequence ID" value="KAK3104619.1"/>
    <property type="molecule type" value="Genomic_DNA"/>
</dbReference>
<dbReference type="Proteomes" id="UP001186944">
    <property type="component" value="Unassembled WGS sequence"/>
</dbReference>
<feature type="compositionally biased region" description="Polar residues" evidence="1">
    <location>
        <begin position="247"/>
        <end position="259"/>
    </location>
</feature>
<reference evidence="3" key="1">
    <citation type="submission" date="2019-08" db="EMBL/GenBank/DDBJ databases">
        <title>The improved chromosome-level genome for the pearl oyster Pinctada fucata martensii using PacBio sequencing and Hi-C.</title>
        <authorList>
            <person name="Zheng Z."/>
        </authorList>
    </citation>
    <scope>NUCLEOTIDE SEQUENCE</scope>
    <source>
        <strain evidence="3">ZZ-2019</strain>
        <tissue evidence="3">Adductor muscle</tissue>
    </source>
</reference>
<feature type="region of interest" description="Disordered" evidence="1">
    <location>
        <begin position="243"/>
        <end position="269"/>
    </location>
</feature>
<sequence>MLGGMMLLALLWKLLRCFQTRYIQDVTCRSPFRSPFVRQRRRRRARRIFEEMTSSVHLESTTTSPRQQIHQAPRDFDLVSKSSTTALSTTAAVSAATAVSTQQQPQLSQQPQQGQIQQWLQLSQQQQQGQIQQQLQLSQQPQQGQIQQQLQLSQQPQQGQIQQQLQLSQQPHETGFWNRRCSGRDDVAGSPLEVASVLQDEIPTRCDLQVTIPVAILIVTLYLYSLNMQSNKGGDLQQHQVAAPTAKPQNTQCKNTKQTSTERDAEGTRNVNTQHRNIKHKGTTHKPTRPMGNRCRLRTAICHGNSRICGYPETILCGYIKKR</sequence>
<feature type="signal peptide" evidence="2">
    <location>
        <begin position="1"/>
        <end position="17"/>
    </location>
</feature>
<gene>
    <name evidence="3" type="ORF">FSP39_006305</name>
</gene>
<organism evidence="3 4">
    <name type="scientific">Pinctada imbricata</name>
    <name type="common">Atlantic pearl-oyster</name>
    <name type="synonym">Pinctada martensii</name>
    <dbReference type="NCBI Taxonomy" id="66713"/>
    <lineage>
        <taxon>Eukaryota</taxon>
        <taxon>Metazoa</taxon>
        <taxon>Spiralia</taxon>
        <taxon>Lophotrochozoa</taxon>
        <taxon>Mollusca</taxon>
        <taxon>Bivalvia</taxon>
        <taxon>Autobranchia</taxon>
        <taxon>Pteriomorphia</taxon>
        <taxon>Pterioida</taxon>
        <taxon>Pterioidea</taxon>
        <taxon>Pteriidae</taxon>
        <taxon>Pinctada</taxon>
    </lineage>
</organism>
<feature type="region of interest" description="Disordered" evidence="1">
    <location>
        <begin position="56"/>
        <end position="76"/>
    </location>
</feature>
<comment type="caution">
    <text evidence="3">The sequence shown here is derived from an EMBL/GenBank/DDBJ whole genome shotgun (WGS) entry which is preliminary data.</text>
</comment>
<evidence type="ECO:0000256" key="1">
    <source>
        <dbReference type="SAM" id="MobiDB-lite"/>
    </source>
</evidence>
<evidence type="ECO:0000256" key="2">
    <source>
        <dbReference type="SAM" id="SignalP"/>
    </source>
</evidence>
<evidence type="ECO:0000313" key="4">
    <source>
        <dbReference type="Proteomes" id="UP001186944"/>
    </source>
</evidence>
<dbReference type="AlphaFoldDB" id="A0AA89CBX4"/>
<proteinExistence type="predicted"/>
<evidence type="ECO:0000313" key="3">
    <source>
        <dbReference type="EMBL" id="KAK3104619.1"/>
    </source>
</evidence>
<keyword evidence="4" id="KW-1185">Reference proteome</keyword>
<name>A0AA89CBX4_PINIB</name>
<feature type="chain" id="PRO_5041708880" evidence="2">
    <location>
        <begin position="18"/>
        <end position="323"/>
    </location>
</feature>
<keyword evidence="2" id="KW-0732">Signal</keyword>
<protein>
    <submittedName>
        <fullName evidence="3">Uncharacterized protein</fullName>
    </submittedName>
</protein>
<feature type="compositionally biased region" description="Polar residues" evidence="1">
    <location>
        <begin position="56"/>
        <end position="70"/>
    </location>
</feature>
<accession>A0AA89CBX4</accession>